<keyword evidence="2" id="KW-1185">Reference proteome</keyword>
<evidence type="ECO:0000313" key="1">
    <source>
        <dbReference type="EMBL" id="KAI3805351.1"/>
    </source>
</evidence>
<comment type="caution">
    <text evidence="1">The sequence shown here is derived from an EMBL/GenBank/DDBJ whole genome shotgun (WGS) entry which is preliminary data.</text>
</comment>
<name>A0ACB9ID00_9ASTR</name>
<protein>
    <submittedName>
        <fullName evidence="1">Uncharacterized protein</fullName>
    </submittedName>
</protein>
<evidence type="ECO:0000313" key="2">
    <source>
        <dbReference type="Proteomes" id="UP001056120"/>
    </source>
</evidence>
<reference evidence="1 2" key="2">
    <citation type="journal article" date="2022" name="Mol. Ecol. Resour.">
        <title>The genomes of chicory, endive, great burdock and yacon provide insights into Asteraceae paleo-polyploidization history and plant inulin production.</title>
        <authorList>
            <person name="Fan W."/>
            <person name="Wang S."/>
            <person name="Wang H."/>
            <person name="Wang A."/>
            <person name="Jiang F."/>
            <person name="Liu H."/>
            <person name="Zhao H."/>
            <person name="Xu D."/>
            <person name="Zhang Y."/>
        </authorList>
    </citation>
    <scope>NUCLEOTIDE SEQUENCE [LARGE SCALE GENOMIC DNA]</scope>
    <source>
        <strain evidence="2">cv. Yunnan</strain>
        <tissue evidence="1">Leaves</tissue>
    </source>
</reference>
<proteinExistence type="predicted"/>
<dbReference type="Proteomes" id="UP001056120">
    <property type="component" value="Linkage Group LG09"/>
</dbReference>
<sequence length="121" mass="13222">MVRLGLRDEEKGHSGARRRWQTRIEKVVGDDSDGCHGGSRSGVTAAAGGGGYGDVPSKEIELRWRHGTVEKQGGWRPAVVVVVKEEATTMVRLGLHDEEKGPQWCSKEMAKADREGGGRRQ</sequence>
<gene>
    <name evidence="1" type="ORF">L1987_27654</name>
</gene>
<organism evidence="1 2">
    <name type="scientific">Smallanthus sonchifolius</name>
    <dbReference type="NCBI Taxonomy" id="185202"/>
    <lineage>
        <taxon>Eukaryota</taxon>
        <taxon>Viridiplantae</taxon>
        <taxon>Streptophyta</taxon>
        <taxon>Embryophyta</taxon>
        <taxon>Tracheophyta</taxon>
        <taxon>Spermatophyta</taxon>
        <taxon>Magnoliopsida</taxon>
        <taxon>eudicotyledons</taxon>
        <taxon>Gunneridae</taxon>
        <taxon>Pentapetalae</taxon>
        <taxon>asterids</taxon>
        <taxon>campanulids</taxon>
        <taxon>Asterales</taxon>
        <taxon>Asteraceae</taxon>
        <taxon>Asteroideae</taxon>
        <taxon>Heliantheae alliance</taxon>
        <taxon>Millerieae</taxon>
        <taxon>Smallanthus</taxon>
    </lineage>
</organism>
<dbReference type="EMBL" id="CM042026">
    <property type="protein sequence ID" value="KAI3805351.1"/>
    <property type="molecule type" value="Genomic_DNA"/>
</dbReference>
<accession>A0ACB9ID00</accession>
<reference evidence="2" key="1">
    <citation type="journal article" date="2022" name="Mol. Ecol. Resour.">
        <title>The genomes of chicory, endive, great burdock and yacon provide insights into Asteraceae palaeo-polyploidization history and plant inulin production.</title>
        <authorList>
            <person name="Fan W."/>
            <person name="Wang S."/>
            <person name="Wang H."/>
            <person name="Wang A."/>
            <person name="Jiang F."/>
            <person name="Liu H."/>
            <person name="Zhao H."/>
            <person name="Xu D."/>
            <person name="Zhang Y."/>
        </authorList>
    </citation>
    <scope>NUCLEOTIDE SEQUENCE [LARGE SCALE GENOMIC DNA]</scope>
    <source>
        <strain evidence="2">cv. Yunnan</strain>
    </source>
</reference>